<dbReference type="Proteomes" id="UP001302126">
    <property type="component" value="Unassembled WGS sequence"/>
</dbReference>
<feature type="region of interest" description="Disordered" evidence="1">
    <location>
        <begin position="126"/>
        <end position="148"/>
    </location>
</feature>
<name>A0AAN6WUI3_9PEZI</name>
<sequence length="148" mass="16449">MYTDVWPCRSGGDCLQVDYHWDILPGDARGKPIENIGSGWFLALAPESFELGGDDDGYGLYWCKTESCRNYWRLTLSDCVLGLSLKTTGWVVVVDSEESVQHVDEAETNMGRGYQAGKIYLPFPPANSCGAPERSGRSRESPQWPIPP</sequence>
<comment type="caution">
    <text evidence="2">The sequence shown here is derived from an EMBL/GenBank/DDBJ whole genome shotgun (WGS) entry which is preliminary data.</text>
</comment>
<reference evidence="2" key="2">
    <citation type="submission" date="2023-05" db="EMBL/GenBank/DDBJ databases">
        <authorList>
            <consortium name="Lawrence Berkeley National Laboratory"/>
            <person name="Steindorff A."/>
            <person name="Hensen N."/>
            <person name="Bonometti L."/>
            <person name="Westerberg I."/>
            <person name="Brannstrom I.O."/>
            <person name="Guillou S."/>
            <person name="Cros-Aarteil S."/>
            <person name="Calhoun S."/>
            <person name="Haridas S."/>
            <person name="Kuo A."/>
            <person name="Mondo S."/>
            <person name="Pangilinan J."/>
            <person name="Riley R."/>
            <person name="Labutti K."/>
            <person name="Andreopoulos B."/>
            <person name="Lipzen A."/>
            <person name="Chen C."/>
            <person name="Yanf M."/>
            <person name="Daum C."/>
            <person name="Ng V."/>
            <person name="Clum A."/>
            <person name="Ohm R."/>
            <person name="Martin F."/>
            <person name="Silar P."/>
            <person name="Natvig D."/>
            <person name="Lalanne C."/>
            <person name="Gautier V."/>
            <person name="Ament-Velasquez S.L."/>
            <person name="Kruys A."/>
            <person name="Hutchinson M.I."/>
            <person name="Powell A.J."/>
            <person name="Barry K."/>
            <person name="Miller A.N."/>
            <person name="Grigoriev I.V."/>
            <person name="Debuchy R."/>
            <person name="Gladieux P."/>
            <person name="Thoren M.H."/>
            <person name="Johannesson H."/>
        </authorList>
    </citation>
    <scope>NUCLEOTIDE SEQUENCE</scope>
    <source>
        <strain evidence="2">PSN309</strain>
    </source>
</reference>
<organism evidence="2 3">
    <name type="scientific">Podospora australis</name>
    <dbReference type="NCBI Taxonomy" id="1536484"/>
    <lineage>
        <taxon>Eukaryota</taxon>
        <taxon>Fungi</taxon>
        <taxon>Dikarya</taxon>
        <taxon>Ascomycota</taxon>
        <taxon>Pezizomycotina</taxon>
        <taxon>Sordariomycetes</taxon>
        <taxon>Sordariomycetidae</taxon>
        <taxon>Sordariales</taxon>
        <taxon>Podosporaceae</taxon>
        <taxon>Podospora</taxon>
    </lineage>
</organism>
<keyword evidence="3" id="KW-1185">Reference proteome</keyword>
<dbReference type="AlphaFoldDB" id="A0AAN6WUI3"/>
<evidence type="ECO:0000313" key="2">
    <source>
        <dbReference type="EMBL" id="KAK4187565.1"/>
    </source>
</evidence>
<proteinExistence type="predicted"/>
<evidence type="ECO:0000313" key="3">
    <source>
        <dbReference type="Proteomes" id="UP001302126"/>
    </source>
</evidence>
<accession>A0AAN6WUI3</accession>
<gene>
    <name evidence="2" type="ORF">QBC35DRAFT_474360</name>
</gene>
<evidence type="ECO:0000256" key="1">
    <source>
        <dbReference type="SAM" id="MobiDB-lite"/>
    </source>
</evidence>
<protein>
    <submittedName>
        <fullName evidence="2">Uncharacterized protein</fullName>
    </submittedName>
</protein>
<reference evidence="2" key="1">
    <citation type="journal article" date="2023" name="Mol. Phylogenet. Evol.">
        <title>Genome-scale phylogeny and comparative genomics of the fungal order Sordariales.</title>
        <authorList>
            <person name="Hensen N."/>
            <person name="Bonometti L."/>
            <person name="Westerberg I."/>
            <person name="Brannstrom I.O."/>
            <person name="Guillou S."/>
            <person name="Cros-Aarteil S."/>
            <person name="Calhoun S."/>
            <person name="Haridas S."/>
            <person name="Kuo A."/>
            <person name="Mondo S."/>
            <person name="Pangilinan J."/>
            <person name="Riley R."/>
            <person name="LaButti K."/>
            <person name="Andreopoulos B."/>
            <person name="Lipzen A."/>
            <person name="Chen C."/>
            <person name="Yan M."/>
            <person name="Daum C."/>
            <person name="Ng V."/>
            <person name="Clum A."/>
            <person name="Steindorff A."/>
            <person name="Ohm R.A."/>
            <person name="Martin F."/>
            <person name="Silar P."/>
            <person name="Natvig D.O."/>
            <person name="Lalanne C."/>
            <person name="Gautier V."/>
            <person name="Ament-Velasquez S.L."/>
            <person name="Kruys A."/>
            <person name="Hutchinson M.I."/>
            <person name="Powell A.J."/>
            <person name="Barry K."/>
            <person name="Miller A.N."/>
            <person name="Grigoriev I.V."/>
            <person name="Debuchy R."/>
            <person name="Gladieux P."/>
            <person name="Hiltunen Thoren M."/>
            <person name="Johannesson H."/>
        </authorList>
    </citation>
    <scope>NUCLEOTIDE SEQUENCE</scope>
    <source>
        <strain evidence="2">PSN309</strain>
    </source>
</reference>
<dbReference type="EMBL" id="MU864400">
    <property type="protein sequence ID" value="KAK4187565.1"/>
    <property type="molecule type" value="Genomic_DNA"/>
</dbReference>